<keyword evidence="1" id="KW-0472">Membrane</keyword>
<proteinExistence type="predicted"/>
<keyword evidence="1" id="KW-0812">Transmembrane</keyword>
<dbReference type="AlphaFoldDB" id="A0A0N5AGP6"/>
<accession>A0A0N5AGP6</accession>
<evidence type="ECO:0000256" key="1">
    <source>
        <dbReference type="SAM" id="Phobius"/>
    </source>
</evidence>
<keyword evidence="1" id="KW-1133">Transmembrane helix</keyword>
<keyword evidence="2" id="KW-1185">Reference proteome</keyword>
<feature type="transmembrane region" description="Helical" evidence="1">
    <location>
        <begin position="45"/>
        <end position="65"/>
    </location>
</feature>
<evidence type="ECO:0000313" key="3">
    <source>
        <dbReference type="WBParaSite" id="SMUV_0000351001-mRNA-1"/>
    </source>
</evidence>
<organism evidence="2 3">
    <name type="scientific">Syphacia muris</name>
    <dbReference type="NCBI Taxonomy" id="451379"/>
    <lineage>
        <taxon>Eukaryota</taxon>
        <taxon>Metazoa</taxon>
        <taxon>Ecdysozoa</taxon>
        <taxon>Nematoda</taxon>
        <taxon>Chromadorea</taxon>
        <taxon>Rhabditida</taxon>
        <taxon>Spirurina</taxon>
        <taxon>Oxyuridomorpha</taxon>
        <taxon>Oxyuroidea</taxon>
        <taxon>Oxyuridae</taxon>
        <taxon>Syphacia</taxon>
    </lineage>
</organism>
<evidence type="ECO:0000313" key="2">
    <source>
        <dbReference type="Proteomes" id="UP000046393"/>
    </source>
</evidence>
<reference evidence="3" key="1">
    <citation type="submission" date="2017-02" db="UniProtKB">
        <authorList>
            <consortium name="WormBaseParasite"/>
        </authorList>
    </citation>
    <scope>IDENTIFICATION</scope>
</reference>
<sequence>MKNDENEVEMTATDSSKSLIKNDTNSSGYLGKDVSSNSIFRCRSFVIAPYAIVGLMICTVLMLLLTNRNLDSSITAKDTTFDEHMYIKNAFLTTFWQNLQAEGAAVILRSGNKRYHVLESSPTRQFNLYDVNDAGKHRQFTPIAFYFSMDTLEELSELAVDKSGNYVICVYAKETVDHYHLIGDETGNICSPINIRPSLQQNSIKFCANPVYLAIVQYDSTSARKNKSLTKWIIQVSYSEQGNSTESNVVYQLEMPEDRAIDQLELNCEPTHVEVYVLFERLLLKYDVFLPHEDASSLLANNK</sequence>
<dbReference type="WBParaSite" id="SMUV_0000351001-mRNA-1">
    <property type="protein sequence ID" value="SMUV_0000351001-mRNA-1"/>
    <property type="gene ID" value="SMUV_0000351001"/>
</dbReference>
<name>A0A0N5AGP6_9BILA</name>
<protein>
    <submittedName>
        <fullName evidence="3">BRICHOS domain-containing protein</fullName>
    </submittedName>
</protein>
<dbReference type="Proteomes" id="UP000046393">
    <property type="component" value="Unplaced"/>
</dbReference>